<reference evidence="2" key="1">
    <citation type="submission" date="2019-12" db="EMBL/GenBank/DDBJ databases">
        <title>Comparative genomics gives insights into the taxonomy of the Azoarcus-Aromatoleum group and reveals separate origins of nif in the plant-associated Azoarcus and non-plant-associated Aromatoleum sub-groups.</title>
        <authorList>
            <person name="Lafos M."/>
            <person name="Maluk M."/>
            <person name="Batista M."/>
            <person name="Junghare M."/>
            <person name="Carmona M."/>
            <person name="Faoro H."/>
            <person name="Cruz L.M."/>
            <person name="Battistoni F."/>
            <person name="De Souza E."/>
            <person name="Pedrosa F."/>
            <person name="Chen W.-M."/>
            <person name="Poole P.S."/>
            <person name="Dixon R.A."/>
            <person name="James E.K."/>
        </authorList>
    </citation>
    <scope>NUCLEOTIDE SEQUENCE</scope>
    <source>
        <strain evidence="2">NSC3</strain>
    </source>
</reference>
<keyword evidence="1" id="KW-1133">Transmembrane helix</keyword>
<comment type="caution">
    <text evidence="2">The sequence shown here is derived from an EMBL/GenBank/DDBJ whole genome shotgun (WGS) entry which is preliminary data.</text>
</comment>
<evidence type="ECO:0000313" key="3">
    <source>
        <dbReference type="Proteomes" id="UP000599523"/>
    </source>
</evidence>
<keyword evidence="1" id="KW-0472">Membrane</keyword>
<accession>A0A972J9F2</accession>
<feature type="transmembrane region" description="Helical" evidence="1">
    <location>
        <begin position="136"/>
        <end position="161"/>
    </location>
</feature>
<organism evidence="2 3">
    <name type="scientific">Azoarcus taiwanensis</name>
    <dbReference type="NCBI Taxonomy" id="666964"/>
    <lineage>
        <taxon>Bacteria</taxon>
        <taxon>Pseudomonadati</taxon>
        <taxon>Pseudomonadota</taxon>
        <taxon>Betaproteobacteria</taxon>
        <taxon>Rhodocyclales</taxon>
        <taxon>Zoogloeaceae</taxon>
        <taxon>Azoarcus</taxon>
    </lineage>
</organism>
<dbReference type="InterPro" id="IPR047798">
    <property type="entry name" value="BPSS1780-like"/>
</dbReference>
<feature type="transmembrane region" description="Helical" evidence="1">
    <location>
        <begin position="182"/>
        <end position="208"/>
    </location>
</feature>
<name>A0A972J9F2_9RHOO</name>
<evidence type="ECO:0000256" key="1">
    <source>
        <dbReference type="SAM" id="Phobius"/>
    </source>
</evidence>
<keyword evidence="3" id="KW-1185">Reference proteome</keyword>
<evidence type="ECO:0000313" key="2">
    <source>
        <dbReference type="EMBL" id="NMG01943.1"/>
    </source>
</evidence>
<feature type="transmembrane region" description="Helical" evidence="1">
    <location>
        <begin position="84"/>
        <end position="108"/>
    </location>
</feature>
<feature type="transmembrane region" description="Helical" evidence="1">
    <location>
        <begin position="214"/>
        <end position="233"/>
    </location>
</feature>
<proteinExistence type="predicted"/>
<dbReference type="AlphaFoldDB" id="A0A972J9F2"/>
<feature type="transmembrane region" description="Helical" evidence="1">
    <location>
        <begin position="20"/>
        <end position="39"/>
    </location>
</feature>
<keyword evidence="1" id="KW-0812">Transmembrane</keyword>
<protein>
    <recommendedName>
        <fullName evidence="4">Transmembrane protein</fullName>
    </recommendedName>
</protein>
<dbReference type="NCBIfam" id="NF041043">
    <property type="entry name" value="BPSS1780_fam"/>
    <property type="match status" value="1"/>
</dbReference>
<sequence>MQRGLEWLREGVGLWRRNPALLTFASFGYLLILLILSSVPLIGQAAASLIMPVLSLGVLNTCRTIDEGRKGGPDLLFSGFKTNLGSLVAIGGIYLIASLLVILITSLVDGGALMSVLRSATMAEEGTPPPNLTFSLLTALTLSTPVIMAYWFAPVLAGWWQQPAAKAMFFSFYACLRNWRPFVAYAVTMLIMIGVLPSLLIAFVGTIVPPLSTLLVLVLPLFLVPVVFASFYINARDVFGPTAVDERIGD</sequence>
<dbReference type="EMBL" id="WTVM01000011">
    <property type="protein sequence ID" value="NMG01943.1"/>
    <property type="molecule type" value="Genomic_DNA"/>
</dbReference>
<gene>
    <name evidence="2" type="ORF">GPA21_03015</name>
</gene>
<evidence type="ECO:0008006" key="4">
    <source>
        <dbReference type="Google" id="ProtNLM"/>
    </source>
</evidence>
<dbReference type="Proteomes" id="UP000599523">
    <property type="component" value="Unassembled WGS sequence"/>
</dbReference>